<gene>
    <name evidence="19" type="ORF">RIB2604_02900070</name>
</gene>
<evidence type="ECO:0000256" key="10">
    <source>
        <dbReference type="ARBA" id="ARBA00022776"/>
    </source>
</evidence>
<evidence type="ECO:0000256" key="7">
    <source>
        <dbReference type="ARBA" id="ARBA00022490"/>
    </source>
</evidence>
<evidence type="ECO:0000256" key="14">
    <source>
        <dbReference type="ARBA" id="ARBA00023242"/>
    </source>
</evidence>
<dbReference type="GO" id="GO:0044732">
    <property type="term" value="C:mitotic spindle pole body"/>
    <property type="evidence" value="ECO:0007669"/>
    <property type="project" value="TreeGrafter"/>
</dbReference>
<evidence type="ECO:0000256" key="2">
    <source>
        <dbReference type="ARBA" id="ARBA00004186"/>
    </source>
</evidence>
<keyword evidence="14" id="KW-0539">Nucleus</keyword>
<dbReference type="Proteomes" id="UP000075230">
    <property type="component" value="Unassembled WGS sequence"/>
</dbReference>
<dbReference type="GO" id="GO:0000278">
    <property type="term" value="P:mitotic cell cycle"/>
    <property type="evidence" value="ECO:0007669"/>
    <property type="project" value="InterPro"/>
</dbReference>
<keyword evidence="16" id="KW-0137">Centromere</keyword>
<proteinExistence type="inferred from homology"/>
<comment type="subcellular location">
    <subcellularLocation>
        <location evidence="3">Chromosome</location>
        <location evidence="3">Centromere</location>
        <location evidence="3">Kinetochore</location>
    </subcellularLocation>
    <subcellularLocation>
        <location evidence="2">Cytoplasm</location>
        <location evidence="2">Cytoskeleton</location>
        <location evidence="2">Spindle</location>
    </subcellularLocation>
    <subcellularLocation>
        <location evidence="1">Nucleus</location>
    </subcellularLocation>
</comment>
<evidence type="ECO:0000313" key="20">
    <source>
        <dbReference type="Proteomes" id="UP000075230"/>
    </source>
</evidence>
<protein>
    <recommendedName>
        <fullName evidence="5">DASH complex subunit DAD2</fullName>
    </recommendedName>
    <alternativeName>
        <fullName evidence="17">Outer kinetochore protein DAD2</fullName>
    </alternativeName>
</protein>
<evidence type="ECO:0000256" key="12">
    <source>
        <dbReference type="ARBA" id="ARBA00022838"/>
    </source>
</evidence>
<reference evidence="20" key="2">
    <citation type="submission" date="2016-02" db="EMBL/GenBank/DDBJ databases">
        <title>Genome sequencing of Aspergillus luchuensis NBRC 4314.</title>
        <authorList>
            <person name="Yamada O."/>
        </authorList>
    </citation>
    <scope>NUCLEOTIDE SEQUENCE [LARGE SCALE GENOMIC DNA]</scope>
    <source>
        <strain evidence="20">RIB 2604</strain>
    </source>
</reference>
<organism evidence="19 20">
    <name type="scientific">Aspergillus kawachii</name>
    <name type="common">White koji mold</name>
    <name type="synonym">Aspergillus awamori var. kawachi</name>
    <dbReference type="NCBI Taxonomy" id="1069201"/>
    <lineage>
        <taxon>Eukaryota</taxon>
        <taxon>Fungi</taxon>
        <taxon>Dikarya</taxon>
        <taxon>Ascomycota</taxon>
        <taxon>Pezizomycotina</taxon>
        <taxon>Eurotiomycetes</taxon>
        <taxon>Eurotiomycetidae</taxon>
        <taxon>Eurotiales</taxon>
        <taxon>Aspergillaceae</taxon>
        <taxon>Aspergillus</taxon>
        <taxon>Aspergillus subgen. Circumdati</taxon>
    </lineage>
</organism>
<dbReference type="GO" id="GO:0051301">
    <property type="term" value="P:cell division"/>
    <property type="evidence" value="ECO:0007669"/>
    <property type="project" value="UniProtKB-KW"/>
</dbReference>
<dbReference type="GO" id="GO:0005874">
    <property type="term" value="C:microtubule"/>
    <property type="evidence" value="ECO:0007669"/>
    <property type="project" value="UniProtKB-KW"/>
</dbReference>
<keyword evidence="13" id="KW-0206">Cytoskeleton</keyword>
<comment type="caution">
    <text evidence="19">The sequence shown here is derived from an EMBL/GenBank/DDBJ whole genome shotgun (WGS) entry which is preliminary data.</text>
</comment>
<keyword evidence="11" id="KW-0159">Chromosome partition</keyword>
<comment type="similarity">
    <text evidence="4">Belongs to the DASH complex DAD2 family.</text>
</comment>
<keyword evidence="10" id="KW-0498">Mitosis</keyword>
<keyword evidence="9" id="KW-0493">Microtubule</keyword>
<dbReference type="EMBL" id="BCWF01000028">
    <property type="protein sequence ID" value="GAT29140.1"/>
    <property type="molecule type" value="Genomic_DNA"/>
</dbReference>
<feature type="region of interest" description="Disordered" evidence="18">
    <location>
        <begin position="1"/>
        <end position="34"/>
    </location>
</feature>
<keyword evidence="8" id="KW-0132">Cell division</keyword>
<evidence type="ECO:0000256" key="8">
    <source>
        <dbReference type="ARBA" id="ARBA00022618"/>
    </source>
</evidence>
<dbReference type="PANTHER" id="PTHR28036:SF1">
    <property type="entry name" value="DASH COMPLEX SUBUNIT DAD2"/>
    <property type="match status" value="1"/>
</dbReference>
<name>A0A146FTN2_ASPKA</name>
<sequence length="174" mass="19268">MAYMSRTASMLPPGSSATSSFRQPNQQSTTISQQQSSVLASRIAAKRAELDNLRQLRDMSAALASQMQALQDKLGTLKDGTEATGSTGISVTRRPGCRLHGITNYALDVVDVLGHLWHCLKRRYWMQKVPVVCRSEHLAQDMGKVVAFWLQNEPLLGLPEYRVGEECLRIGLLP</sequence>
<evidence type="ECO:0000256" key="3">
    <source>
        <dbReference type="ARBA" id="ARBA00004629"/>
    </source>
</evidence>
<evidence type="ECO:0000256" key="1">
    <source>
        <dbReference type="ARBA" id="ARBA00004123"/>
    </source>
</evidence>
<dbReference type="InterPro" id="IPR013963">
    <property type="entry name" value="DASH_Dad2"/>
</dbReference>
<evidence type="ECO:0000256" key="11">
    <source>
        <dbReference type="ARBA" id="ARBA00022829"/>
    </source>
</evidence>
<evidence type="ECO:0000256" key="13">
    <source>
        <dbReference type="ARBA" id="ARBA00023212"/>
    </source>
</evidence>
<dbReference type="VEuPathDB" id="FungiDB:ASPFODRAFT_58799"/>
<dbReference type="GO" id="GO:0042729">
    <property type="term" value="C:DASH complex"/>
    <property type="evidence" value="ECO:0007669"/>
    <property type="project" value="InterPro"/>
</dbReference>
<dbReference type="GO" id="GO:1990023">
    <property type="term" value="C:mitotic spindle midzone"/>
    <property type="evidence" value="ECO:0007669"/>
    <property type="project" value="TreeGrafter"/>
</dbReference>
<dbReference type="Pfam" id="PF08654">
    <property type="entry name" value="DASH_Dad2"/>
    <property type="match status" value="1"/>
</dbReference>
<evidence type="ECO:0000256" key="9">
    <source>
        <dbReference type="ARBA" id="ARBA00022701"/>
    </source>
</evidence>
<evidence type="ECO:0000256" key="4">
    <source>
        <dbReference type="ARBA" id="ARBA00005501"/>
    </source>
</evidence>
<reference evidence="19 20" key="1">
    <citation type="journal article" date="2016" name="DNA Res.">
        <title>Genome sequence of Aspergillus luchuensis NBRC 4314.</title>
        <authorList>
            <person name="Yamada O."/>
            <person name="Machida M."/>
            <person name="Hosoyama A."/>
            <person name="Goto M."/>
            <person name="Takahashi T."/>
            <person name="Futagami T."/>
            <person name="Yamagata Y."/>
            <person name="Takeuchi M."/>
            <person name="Kobayashi T."/>
            <person name="Koike H."/>
            <person name="Abe K."/>
            <person name="Asai K."/>
            <person name="Arita M."/>
            <person name="Fujita N."/>
            <person name="Fukuda K."/>
            <person name="Higa K."/>
            <person name="Horikawa H."/>
            <person name="Ishikawa T."/>
            <person name="Jinno K."/>
            <person name="Kato Y."/>
            <person name="Kirimura K."/>
            <person name="Mizutani O."/>
            <person name="Nakasone K."/>
            <person name="Sano M."/>
            <person name="Shiraishi Y."/>
            <person name="Tsukahara M."/>
            <person name="Gomi K."/>
        </authorList>
    </citation>
    <scope>NUCLEOTIDE SEQUENCE [LARGE SCALE GENOMIC DNA]</scope>
    <source>
        <strain evidence="19 20">RIB 2604</strain>
    </source>
</reference>
<keyword evidence="15" id="KW-0131">Cell cycle</keyword>
<keyword evidence="12" id="KW-0995">Kinetochore</keyword>
<evidence type="ECO:0000256" key="15">
    <source>
        <dbReference type="ARBA" id="ARBA00023306"/>
    </source>
</evidence>
<keyword evidence="6" id="KW-0158">Chromosome</keyword>
<evidence type="ECO:0000256" key="6">
    <source>
        <dbReference type="ARBA" id="ARBA00022454"/>
    </source>
</evidence>
<evidence type="ECO:0000256" key="16">
    <source>
        <dbReference type="ARBA" id="ARBA00023328"/>
    </source>
</evidence>
<dbReference type="AlphaFoldDB" id="A0A146FTN2"/>
<evidence type="ECO:0000256" key="5">
    <source>
        <dbReference type="ARBA" id="ARBA00020260"/>
    </source>
</evidence>
<evidence type="ECO:0000256" key="18">
    <source>
        <dbReference type="SAM" id="MobiDB-lite"/>
    </source>
</evidence>
<accession>A0A146FTN2</accession>
<evidence type="ECO:0000313" key="19">
    <source>
        <dbReference type="EMBL" id="GAT29140.1"/>
    </source>
</evidence>
<dbReference type="GO" id="GO:0008608">
    <property type="term" value="P:attachment of spindle microtubules to kinetochore"/>
    <property type="evidence" value="ECO:0007669"/>
    <property type="project" value="TreeGrafter"/>
</dbReference>
<feature type="compositionally biased region" description="Polar residues" evidence="18">
    <location>
        <begin position="15"/>
        <end position="25"/>
    </location>
</feature>
<keyword evidence="7" id="KW-0963">Cytoplasm</keyword>
<evidence type="ECO:0000256" key="17">
    <source>
        <dbReference type="ARBA" id="ARBA00030568"/>
    </source>
</evidence>
<dbReference type="PANTHER" id="PTHR28036">
    <property type="entry name" value="DASH COMPLEX SUBUNIT DAD2"/>
    <property type="match status" value="1"/>
</dbReference>